<protein>
    <submittedName>
        <fullName evidence="1">Ovule protein</fullName>
    </submittedName>
</protein>
<organism evidence="1">
    <name type="scientific">Schistosoma curassoni</name>
    <dbReference type="NCBI Taxonomy" id="6186"/>
    <lineage>
        <taxon>Eukaryota</taxon>
        <taxon>Metazoa</taxon>
        <taxon>Spiralia</taxon>
        <taxon>Lophotrochozoa</taxon>
        <taxon>Platyhelminthes</taxon>
        <taxon>Trematoda</taxon>
        <taxon>Digenea</taxon>
        <taxon>Strigeidida</taxon>
        <taxon>Schistosomatoidea</taxon>
        <taxon>Schistosomatidae</taxon>
        <taxon>Schistosoma</taxon>
    </lineage>
</organism>
<reference evidence="1" key="1">
    <citation type="submission" date="2016-06" db="UniProtKB">
        <authorList>
            <consortium name="WormBaseParasite"/>
        </authorList>
    </citation>
    <scope>IDENTIFICATION</scope>
</reference>
<dbReference type="WBParaSite" id="SCUD_0001262201-mRNA-1">
    <property type="protein sequence ID" value="SCUD_0001262201-mRNA-1"/>
    <property type="gene ID" value="SCUD_0001262201"/>
</dbReference>
<proteinExistence type="predicted"/>
<accession>A0A183KC79</accession>
<dbReference type="AlphaFoldDB" id="A0A183KC79"/>
<name>A0A183KC79_9TREM</name>
<evidence type="ECO:0000313" key="1">
    <source>
        <dbReference type="WBParaSite" id="SCUD_0001262201-mRNA-1"/>
    </source>
</evidence>
<sequence>MCLQFSHLYHRSLVENLVKMQSIQNCSLIHCRELYLLLLVLLFHHVSVQPLDHHLVD</sequence>